<dbReference type="Gene3D" id="1.20.1250.20">
    <property type="entry name" value="MFS general substrate transporter like domains"/>
    <property type="match status" value="1"/>
</dbReference>
<dbReference type="EMBL" id="JAVRRL010000083">
    <property type="protein sequence ID" value="KAK5108545.1"/>
    <property type="molecule type" value="Genomic_DNA"/>
</dbReference>
<feature type="compositionally biased region" description="Basic and acidic residues" evidence="3">
    <location>
        <begin position="30"/>
        <end position="42"/>
    </location>
</feature>
<dbReference type="PANTHER" id="PTHR11360:SF130">
    <property type="entry name" value="MAJOR FACILITATOR SUPERFAMILY (MFS) PROFILE DOMAIN-CONTAINING PROTEIN-RELATED"/>
    <property type="match status" value="1"/>
</dbReference>
<feature type="transmembrane region" description="Helical" evidence="4">
    <location>
        <begin position="457"/>
        <end position="477"/>
    </location>
</feature>
<feature type="transmembrane region" description="Helical" evidence="4">
    <location>
        <begin position="161"/>
        <end position="182"/>
    </location>
</feature>
<dbReference type="GO" id="GO:0022857">
    <property type="term" value="F:transmembrane transporter activity"/>
    <property type="evidence" value="ECO:0007669"/>
    <property type="project" value="InterPro"/>
</dbReference>
<feature type="domain" description="Major facilitator superfamily (MFS) profile" evidence="5">
    <location>
        <begin position="98"/>
        <end position="478"/>
    </location>
</feature>
<dbReference type="AlphaFoldDB" id="A0AAN7YCS9"/>
<feature type="transmembrane region" description="Helical" evidence="4">
    <location>
        <begin position="223"/>
        <end position="243"/>
    </location>
</feature>
<comment type="caution">
    <text evidence="6">The sequence shown here is derived from an EMBL/GenBank/DDBJ whole genome shotgun (WGS) entry which is preliminary data.</text>
</comment>
<evidence type="ECO:0000313" key="7">
    <source>
        <dbReference type="Proteomes" id="UP001310890"/>
    </source>
</evidence>
<feature type="transmembrane region" description="Helical" evidence="4">
    <location>
        <begin position="255"/>
        <end position="275"/>
    </location>
</feature>
<dbReference type="InterPro" id="IPR020846">
    <property type="entry name" value="MFS_dom"/>
</dbReference>
<evidence type="ECO:0000256" key="1">
    <source>
        <dbReference type="ARBA" id="ARBA00004141"/>
    </source>
</evidence>
<dbReference type="PROSITE" id="PS50850">
    <property type="entry name" value="MFS"/>
    <property type="match status" value="1"/>
</dbReference>
<gene>
    <name evidence="6" type="ORF">LTR62_008202</name>
</gene>
<proteinExistence type="inferred from homology"/>
<comment type="similarity">
    <text evidence="2">Belongs to the major facilitator superfamily. Monocarboxylate porter (TC 2.A.1.13) family.</text>
</comment>
<protein>
    <recommendedName>
        <fullName evidence="5">Major facilitator superfamily (MFS) profile domain-containing protein</fullName>
    </recommendedName>
</protein>
<reference evidence="6" key="1">
    <citation type="submission" date="2023-08" db="EMBL/GenBank/DDBJ databases">
        <title>Black Yeasts Isolated from many extreme environments.</title>
        <authorList>
            <person name="Coleine C."/>
            <person name="Stajich J.E."/>
            <person name="Selbmann L."/>
        </authorList>
    </citation>
    <scope>NUCLEOTIDE SEQUENCE</scope>
    <source>
        <strain evidence="6">CCFEE 5401</strain>
    </source>
</reference>
<evidence type="ECO:0000259" key="5">
    <source>
        <dbReference type="PROSITE" id="PS50850"/>
    </source>
</evidence>
<organism evidence="6 7">
    <name type="scientific">Meristemomyces frigidus</name>
    <dbReference type="NCBI Taxonomy" id="1508187"/>
    <lineage>
        <taxon>Eukaryota</taxon>
        <taxon>Fungi</taxon>
        <taxon>Dikarya</taxon>
        <taxon>Ascomycota</taxon>
        <taxon>Pezizomycotina</taxon>
        <taxon>Dothideomycetes</taxon>
        <taxon>Dothideomycetidae</taxon>
        <taxon>Mycosphaerellales</taxon>
        <taxon>Teratosphaeriaceae</taxon>
        <taxon>Meristemomyces</taxon>
    </lineage>
</organism>
<feature type="transmembrane region" description="Helical" evidence="4">
    <location>
        <begin position="424"/>
        <end position="445"/>
    </location>
</feature>
<evidence type="ECO:0000256" key="2">
    <source>
        <dbReference type="ARBA" id="ARBA00006727"/>
    </source>
</evidence>
<feature type="transmembrane region" description="Helical" evidence="4">
    <location>
        <begin position="136"/>
        <end position="154"/>
    </location>
</feature>
<dbReference type="InterPro" id="IPR011701">
    <property type="entry name" value="MFS"/>
</dbReference>
<dbReference type="InterPro" id="IPR036259">
    <property type="entry name" value="MFS_trans_sf"/>
</dbReference>
<feature type="transmembrane region" description="Helical" evidence="4">
    <location>
        <begin position="362"/>
        <end position="382"/>
    </location>
</feature>
<dbReference type="InterPro" id="IPR050327">
    <property type="entry name" value="Proton-linked_MCT"/>
</dbReference>
<feature type="transmembrane region" description="Helical" evidence="4">
    <location>
        <begin position="296"/>
        <end position="319"/>
    </location>
</feature>
<dbReference type="Pfam" id="PF07690">
    <property type="entry name" value="MFS_1"/>
    <property type="match status" value="1"/>
</dbReference>
<dbReference type="GO" id="GO:0016020">
    <property type="term" value="C:membrane"/>
    <property type="evidence" value="ECO:0007669"/>
    <property type="project" value="UniProtKB-SubCell"/>
</dbReference>
<comment type="subcellular location">
    <subcellularLocation>
        <location evidence="1">Membrane</location>
        <topology evidence="1">Multi-pass membrane protein</topology>
    </subcellularLocation>
</comment>
<keyword evidence="4" id="KW-1133">Transmembrane helix</keyword>
<feature type="transmembrane region" description="Helical" evidence="4">
    <location>
        <begin position="97"/>
        <end position="116"/>
    </location>
</feature>
<feature type="transmembrane region" description="Helical" evidence="4">
    <location>
        <begin position="388"/>
        <end position="412"/>
    </location>
</feature>
<dbReference type="PANTHER" id="PTHR11360">
    <property type="entry name" value="MONOCARBOXYLATE TRANSPORTER"/>
    <property type="match status" value="1"/>
</dbReference>
<evidence type="ECO:0000256" key="4">
    <source>
        <dbReference type="SAM" id="Phobius"/>
    </source>
</evidence>
<name>A0AAN7YCS9_9PEZI</name>
<keyword evidence="4" id="KW-0812">Transmembrane</keyword>
<sequence length="487" mass="52935">MSATRSQGSVHELKDNIQQCPAIPKSESSSQEKIDEILKHEPYEDDHLDTEAKQPAVELRRTASRASRTSVLSSRLDRVFTTRSLPDPGPPPDGGRAAWTQVACGWLTIFATWGWVNAYGAFQTYYTLHLPLPPSTISWIGTTSSFLVFGVGAFSGRMLDAGLFLPTLLIGVFLQVLGIFLMSLSTKFWQLMLTQGLLTGLGGGIIFTPVMGLMATYFSKRRAFALGVATTGNAVGGMIYPVIVRELLPKIGFPWTARVLGFLNLALLSVVIAFMRPRLPPRKSGPVIEWAAFREGPYAFFVVAMFFAFYSIYYTYYYVASFGVQKLGMSYEASTSLVIIINGIGIPSRIIPPYFADKVGQLNLLVPAMACLTAVSFSWLAVTTIPGLYAFTIFYGLVAASFQCLFPSTVASLTPRLDMLGTRIGMAGSFCSFAALTGPPIGGAIQARMGGKYEGSLVFAATSTLLCVGCILASRWCKVGWQVRVKC</sequence>
<evidence type="ECO:0000256" key="3">
    <source>
        <dbReference type="SAM" id="MobiDB-lite"/>
    </source>
</evidence>
<accession>A0AAN7YCS9</accession>
<evidence type="ECO:0000313" key="6">
    <source>
        <dbReference type="EMBL" id="KAK5108545.1"/>
    </source>
</evidence>
<dbReference type="Proteomes" id="UP001310890">
    <property type="component" value="Unassembled WGS sequence"/>
</dbReference>
<dbReference type="SUPFAM" id="SSF103473">
    <property type="entry name" value="MFS general substrate transporter"/>
    <property type="match status" value="1"/>
</dbReference>
<feature type="transmembrane region" description="Helical" evidence="4">
    <location>
        <begin position="188"/>
        <end position="211"/>
    </location>
</feature>
<keyword evidence="4" id="KW-0472">Membrane</keyword>
<feature type="region of interest" description="Disordered" evidence="3">
    <location>
        <begin position="1"/>
        <end position="51"/>
    </location>
</feature>
<feature type="transmembrane region" description="Helical" evidence="4">
    <location>
        <begin position="331"/>
        <end position="350"/>
    </location>
</feature>